<name>A0ABT6MZW0_9SPHN</name>
<keyword evidence="3" id="KW-1185">Reference proteome</keyword>
<keyword evidence="1" id="KW-0732">Signal</keyword>
<dbReference type="RefSeq" id="WP_281043365.1">
    <property type="nucleotide sequence ID" value="NZ_JARYGZ010000001.1"/>
</dbReference>
<gene>
    <name evidence="2" type="ORF">QGN17_04815</name>
</gene>
<evidence type="ECO:0000256" key="1">
    <source>
        <dbReference type="SAM" id="SignalP"/>
    </source>
</evidence>
<accession>A0ABT6MZW0</accession>
<comment type="caution">
    <text evidence="2">The sequence shown here is derived from an EMBL/GenBank/DDBJ whole genome shotgun (WGS) entry which is preliminary data.</text>
</comment>
<proteinExistence type="predicted"/>
<reference evidence="2" key="1">
    <citation type="submission" date="2023-04" db="EMBL/GenBank/DDBJ databases">
        <title>Sphingomonas sp. MAHUQ-71 isolated from rice field.</title>
        <authorList>
            <person name="Huq M.A."/>
        </authorList>
    </citation>
    <scope>NUCLEOTIDE SEQUENCE</scope>
    <source>
        <strain evidence="2">MAHUQ-71</strain>
    </source>
</reference>
<dbReference type="Proteomes" id="UP001160625">
    <property type="component" value="Unassembled WGS sequence"/>
</dbReference>
<protein>
    <submittedName>
        <fullName evidence="2">Uncharacterized protein</fullName>
    </submittedName>
</protein>
<evidence type="ECO:0000313" key="3">
    <source>
        <dbReference type="Proteomes" id="UP001160625"/>
    </source>
</evidence>
<evidence type="ECO:0000313" key="2">
    <source>
        <dbReference type="EMBL" id="MDH7638043.1"/>
    </source>
</evidence>
<feature type="chain" id="PRO_5046118183" evidence="1">
    <location>
        <begin position="16"/>
        <end position="281"/>
    </location>
</feature>
<organism evidence="2 3">
    <name type="scientific">Sphingomonas oryzagri</name>
    <dbReference type="NCBI Taxonomy" id="3042314"/>
    <lineage>
        <taxon>Bacteria</taxon>
        <taxon>Pseudomonadati</taxon>
        <taxon>Pseudomonadota</taxon>
        <taxon>Alphaproteobacteria</taxon>
        <taxon>Sphingomonadales</taxon>
        <taxon>Sphingomonadaceae</taxon>
        <taxon>Sphingomonas</taxon>
    </lineage>
</organism>
<feature type="signal peptide" evidence="1">
    <location>
        <begin position="1"/>
        <end position="15"/>
    </location>
</feature>
<sequence length="281" mass="29551">MRRALLLLASLWVLAAAGEPAPLSPQAFRDRFAAAVATATGHATKPIDDYTFDAKSSDGSDITINTDNAYAAYRADPAQLDAIIGRYTRTLAGTEDAEHDATDQLIVIVRPSDYLARNLPSGSQTGGFVAPRPMAGDLSYFLAVDSPESIRTAGKSDLARWHIDEATAWKIAIGNLGARVGSISVLHLGADDGANGIGAASGLAPSILADPTYCAKDSPAGANGEIILLYAKDFFLFTIPADKAMTSRFWTSVKAEIGAGRSLSSTPLACRDGRWQAVPIP</sequence>
<dbReference type="EMBL" id="JARYGZ010000001">
    <property type="protein sequence ID" value="MDH7638043.1"/>
    <property type="molecule type" value="Genomic_DNA"/>
</dbReference>